<name>A0ABU6VFR9_9FABA</name>
<dbReference type="Proteomes" id="UP001341840">
    <property type="component" value="Unassembled WGS sequence"/>
</dbReference>
<proteinExistence type="predicted"/>
<evidence type="ECO:0000256" key="1">
    <source>
        <dbReference type="SAM" id="MobiDB-lite"/>
    </source>
</evidence>
<evidence type="ECO:0000313" key="2">
    <source>
        <dbReference type="EMBL" id="MED6171418.1"/>
    </source>
</evidence>
<comment type="caution">
    <text evidence="2">The sequence shown here is derived from an EMBL/GenBank/DDBJ whole genome shotgun (WGS) entry which is preliminary data.</text>
</comment>
<feature type="compositionally biased region" description="Basic residues" evidence="1">
    <location>
        <begin position="1"/>
        <end position="10"/>
    </location>
</feature>
<gene>
    <name evidence="2" type="ORF">PIB30_040558</name>
</gene>
<reference evidence="2 3" key="1">
    <citation type="journal article" date="2023" name="Plants (Basel)">
        <title>Bridging the Gap: Combining Genomics and Transcriptomics Approaches to Understand Stylosanthes scabra, an Orphan Legume from the Brazilian Caatinga.</title>
        <authorList>
            <person name="Ferreira-Neto J.R.C."/>
            <person name="da Silva M.D."/>
            <person name="Binneck E."/>
            <person name="de Melo N.F."/>
            <person name="da Silva R.H."/>
            <person name="de Melo A.L.T.M."/>
            <person name="Pandolfi V."/>
            <person name="Bustamante F.O."/>
            <person name="Brasileiro-Vidal A.C."/>
            <person name="Benko-Iseppon A.M."/>
        </authorList>
    </citation>
    <scope>NUCLEOTIDE SEQUENCE [LARGE SCALE GENOMIC DNA]</scope>
    <source>
        <tissue evidence="2">Leaves</tissue>
    </source>
</reference>
<keyword evidence="3" id="KW-1185">Reference proteome</keyword>
<evidence type="ECO:0000313" key="3">
    <source>
        <dbReference type="Proteomes" id="UP001341840"/>
    </source>
</evidence>
<protein>
    <submittedName>
        <fullName evidence="2">Uncharacterized protein</fullName>
    </submittedName>
</protein>
<sequence length="153" mass="16563">MEIQRTRQRQRLRENGINARRTVEENGTLEGRAEIPNYHSLDLTHLSCSHNGAPLPSPSPSPSLSILSLLPTSLADHRRTRLQPTEVSSLAGLPSQLPPLPRPCVTVSARHYITWGRASASSALGSSACASSVRPCLFNSNLSPSSCFCSFSK</sequence>
<dbReference type="EMBL" id="JASCZI010151254">
    <property type="protein sequence ID" value="MED6171418.1"/>
    <property type="molecule type" value="Genomic_DNA"/>
</dbReference>
<accession>A0ABU6VFR9</accession>
<organism evidence="2 3">
    <name type="scientific">Stylosanthes scabra</name>
    <dbReference type="NCBI Taxonomy" id="79078"/>
    <lineage>
        <taxon>Eukaryota</taxon>
        <taxon>Viridiplantae</taxon>
        <taxon>Streptophyta</taxon>
        <taxon>Embryophyta</taxon>
        <taxon>Tracheophyta</taxon>
        <taxon>Spermatophyta</taxon>
        <taxon>Magnoliopsida</taxon>
        <taxon>eudicotyledons</taxon>
        <taxon>Gunneridae</taxon>
        <taxon>Pentapetalae</taxon>
        <taxon>rosids</taxon>
        <taxon>fabids</taxon>
        <taxon>Fabales</taxon>
        <taxon>Fabaceae</taxon>
        <taxon>Papilionoideae</taxon>
        <taxon>50 kb inversion clade</taxon>
        <taxon>dalbergioids sensu lato</taxon>
        <taxon>Dalbergieae</taxon>
        <taxon>Pterocarpus clade</taxon>
        <taxon>Stylosanthes</taxon>
    </lineage>
</organism>
<feature type="region of interest" description="Disordered" evidence="1">
    <location>
        <begin position="1"/>
        <end position="30"/>
    </location>
</feature>